<protein>
    <recommendedName>
        <fullName evidence="3">PilS cassette</fullName>
    </recommendedName>
</protein>
<dbReference type="EMBL" id="ACDX02000003">
    <property type="protein sequence ID" value="EFC89310.1"/>
    <property type="molecule type" value="Genomic_DNA"/>
</dbReference>
<proteinExistence type="predicted"/>
<dbReference type="STRING" id="546266.NEIMUCOT_04213"/>
<gene>
    <name evidence="1" type="ORF">NEIMUCOT_04213</name>
</gene>
<reference evidence="1 2" key="1">
    <citation type="submission" date="2009-10" db="EMBL/GenBank/DDBJ databases">
        <authorList>
            <person name="Weinstock G."/>
            <person name="Sodergren E."/>
            <person name="Clifton S."/>
            <person name="Fulton L."/>
            <person name="Fulton B."/>
            <person name="Courtney L."/>
            <person name="Fronick C."/>
            <person name="Harrison M."/>
            <person name="Strong C."/>
            <person name="Farmer C."/>
            <person name="Delahaunty K."/>
            <person name="Markovic C."/>
            <person name="Hall O."/>
            <person name="Minx P."/>
            <person name="Tomlinson C."/>
            <person name="Mitreva M."/>
            <person name="Nelson J."/>
            <person name="Hou S."/>
            <person name="Wollam A."/>
            <person name="Pepin K.H."/>
            <person name="Johnson M."/>
            <person name="Bhonagiri V."/>
            <person name="Nash W.E."/>
            <person name="Warren W."/>
            <person name="Chinwalla A."/>
            <person name="Mardis E.R."/>
            <person name="Wilson R.K."/>
        </authorList>
    </citation>
    <scope>NUCLEOTIDE SEQUENCE [LARGE SCALE GENOMIC DNA]</scope>
    <source>
        <strain evidence="2">ATCC 25996 / DSM 4631 / NCTC 10774 / M26</strain>
    </source>
</reference>
<dbReference type="Proteomes" id="UP000003344">
    <property type="component" value="Unassembled WGS sequence"/>
</dbReference>
<sequence>MERSSENGSAGWQPRFQTASYSRLKLKTFISSFPRRRESRGLK</sequence>
<evidence type="ECO:0000313" key="2">
    <source>
        <dbReference type="Proteomes" id="UP000003344"/>
    </source>
</evidence>
<organism evidence="1 2">
    <name type="scientific">Neisseria mucosa (strain ATCC 25996 / DSM 4631 / NCTC 10774 / M26)</name>
    <dbReference type="NCBI Taxonomy" id="546266"/>
    <lineage>
        <taxon>Bacteria</taxon>
        <taxon>Pseudomonadati</taxon>
        <taxon>Pseudomonadota</taxon>
        <taxon>Betaproteobacteria</taxon>
        <taxon>Neisseriales</taxon>
        <taxon>Neisseriaceae</taxon>
        <taxon>Neisseria</taxon>
    </lineage>
</organism>
<evidence type="ECO:0000313" key="1">
    <source>
        <dbReference type="EMBL" id="EFC89310.1"/>
    </source>
</evidence>
<name>D2ZUC5_NEIM2</name>
<comment type="caution">
    <text evidence="1">The sequence shown here is derived from an EMBL/GenBank/DDBJ whole genome shotgun (WGS) entry which is preliminary data.</text>
</comment>
<dbReference type="AlphaFoldDB" id="D2ZUC5"/>
<accession>D2ZUC5</accession>
<evidence type="ECO:0008006" key="3">
    <source>
        <dbReference type="Google" id="ProtNLM"/>
    </source>
</evidence>